<reference evidence="6" key="1">
    <citation type="journal article" date="2019" name="Sci. Rep.">
        <title>Draft genome of Tanacetum cinerariifolium, the natural source of mosquito coil.</title>
        <authorList>
            <person name="Yamashiro T."/>
            <person name="Shiraishi A."/>
            <person name="Satake H."/>
            <person name="Nakayama K."/>
        </authorList>
    </citation>
    <scope>NUCLEOTIDE SEQUENCE</scope>
</reference>
<feature type="compositionally biased region" description="Polar residues" evidence="3">
    <location>
        <begin position="947"/>
        <end position="967"/>
    </location>
</feature>
<feature type="region of interest" description="Disordered" evidence="3">
    <location>
        <begin position="33"/>
        <end position="64"/>
    </location>
</feature>
<dbReference type="GO" id="GO:0016787">
    <property type="term" value="F:hydrolase activity"/>
    <property type="evidence" value="ECO:0007669"/>
    <property type="project" value="UniProtKB-KW"/>
</dbReference>
<keyword evidence="2" id="KW-0378">Hydrolase</keyword>
<feature type="region of interest" description="Disordered" evidence="3">
    <location>
        <begin position="1114"/>
        <end position="1138"/>
    </location>
</feature>
<evidence type="ECO:0000256" key="3">
    <source>
        <dbReference type="SAM" id="MobiDB-lite"/>
    </source>
</evidence>
<dbReference type="InterPro" id="IPR013103">
    <property type="entry name" value="RVT_2"/>
</dbReference>
<feature type="region of interest" description="Disordered" evidence="3">
    <location>
        <begin position="1241"/>
        <end position="1267"/>
    </location>
</feature>
<keyword evidence="1" id="KW-0479">Metal-binding</keyword>
<dbReference type="InterPro" id="IPR025724">
    <property type="entry name" value="GAG-pre-integrase_dom"/>
</dbReference>
<dbReference type="InterPro" id="IPR043502">
    <property type="entry name" value="DNA/RNA_pol_sf"/>
</dbReference>
<feature type="compositionally biased region" description="Polar residues" evidence="3">
    <location>
        <begin position="876"/>
        <end position="885"/>
    </location>
</feature>
<gene>
    <name evidence="6" type="ORF">Tci_064031</name>
</gene>
<feature type="region of interest" description="Disordered" evidence="3">
    <location>
        <begin position="95"/>
        <end position="118"/>
    </location>
</feature>
<feature type="region of interest" description="Disordered" evidence="3">
    <location>
        <begin position="997"/>
        <end position="1018"/>
    </location>
</feature>
<evidence type="ECO:0000259" key="5">
    <source>
        <dbReference type="Pfam" id="PF13976"/>
    </source>
</evidence>
<accession>A0A6L2P0U8</accession>
<feature type="compositionally biased region" description="Polar residues" evidence="3">
    <location>
        <begin position="892"/>
        <end position="902"/>
    </location>
</feature>
<dbReference type="InterPro" id="IPR039537">
    <property type="entry name" value="Retrotran_Ty1/copia-like"/>
</dbReference>
<dbReference type="PANTHER" id="PTHR42648">
    <property type="entry name" value="TRANSPOSASE, PUTATIVE-RELATED"/>
    <property type="match status" value="1"/>
</dbReference>
<dbReference type="Pfam" id="PF07727">
    <property type="entry name" value="RVT_2"/>
    <property type="match status" value="1"/>
</dbReference>
<feature type="region of interest" description="Disordered" evidence="3">
    <location>
        <begin position="858"/>
        <end position="984"/>
    </location>
</feature>
<evidence type="ECO:0000256" key="2">
    <source>
        <dbReference type="ARBA" id="ARBA00022801"/>
    </source>
</evidence>
<dbReference type="SUPFAM" id="SSF56672">
    <property type="entry name" value="DNA/RNA polymerases"/>
    <property type="match status" value="1"/>
</dbReference>
<name>A0A6L2P0U8_TANCI</name>
<evidence type="ECO:0000313" key="6">
    <source>
        <dbReference type="EMBL" id="GEU92053.1"/>
    </source>
</evidence>
<feature type="domain" description="Reverse transcriptase Ty1/copia-type" evidence="4">
    <location>
        <begin position="574"/>
        <end position="788"/>
    </location>
</feature>
<proteinExistence type="predicted"/>
<feature type="compositionally biased region" description="Basic and acidic residues" evidence="3">
    <location>
        <begin position="38"/>
        <end position="47"/>
    </location>
</feature>
<protein>
    <submittedName>
        <fullName evidence="6">Putative ribonuclease H-like domain-containing protein</fullName>
    </submittedName>
</protein>
<dbReference type="EMBL" id="BKCJ010010541">
    <property type="protein sequence ID" value="GEU92053.1"/>
    <property type="molecule type" value="Genomic_DNA"/>
</dbReference>
<evidence type="ECO:0000256" key="1">
    <source>
        <dbReference type="ARBA" id="ARBA00022723"/>
    </source>
</evidence>
<dbReference type="PANTHER" id="PTHR42648:SF32">
    <property type="entry name" value="RIBONUCLEASE H-LIKE DOMAIN, GAG-PRE-INTEGRASE DOMAIN PROTEIN-RELATED"/>
    <property type="match status" value="1"/>
</dbReference>
<organism evidence="6">
    <name type="scientific">Tanacetum cinerariifolium</name>
    <name type="common">Dalmatian daisy</name>
    <name type="synonym">Chrysanthemum cinerariifolium</name>
    <dbReference type="NCBI Taxonomy" id="118510"/>
    <lineage>
        <taxon>Eukaryota</taxon>
        <taxon>Viridiplantae</taxon>
        <taxon>Streptophyta</taxon>
        <taxon>Embryophyta</taxon>
        <taxon>Tracheophyta</taxon>
        <taxon>Spermatophyta</taxon>
        <taxon>Magnoliopsida</taxon>
        <taxon>eudicotyledons</taxon>
        <taxon>Gunneridae</taxon>
        <taxon>Pentapetalae</taxon>
        <taxon>asterids</taxon>
        <taxon>campanulids</taxon>
        <taxon>Asterales</taxon>
        <taxon>Asteraceae</taxon>
        <taxon>Asteroideae</taxon>
        <taxon>Anthemideae</taxon>
        <taxon>Anthemidinae</taxon>
        <taxon>Tanacetum</taxon>
    </lineage>
</organism>
<evidence type="ECO:0000259" key="4">
    <source>
        <dbReference type="Pfam" id="PF07727"/>
    </source>
</evidence>
<sequence length="1387" mass="157355">MPPRADLSFARLDNSVFKSKVSETIASVPKIETNASKTSKDSLEKPKTVRSSTPIIEDWESDSEDENVFEPKEVKKIVKPSLEKIEFYNARNTTVENENKAKKPRKFSQSPRGNKRKWNGLMTQKLGDSFEFKKKTSFVCRSINHLIKDCDFYENKMVMNNKGKITGPNEIRPVCDNTARVNHQNKLTHPHPKRNFVPAAVLIKSGQVPVNAAKQSSHRAVLSVSAARHVNTVASRPSVNNATYSYFKAHSPDQGIFDSGCSRHMTGNKFYLLDYKEIDGGFELKFNLFSVSQMCDKKNSVLFTNTECVVLSLNFKLIDESQVLLKVPRNNMYSFDLKNVVPVGGLTCLFANATLDESILCHKRLGHINFKTMNKLVSENLVRGLPSKLIKNDHTCVACQKGKQHKASSCIENQMDHKVKTIRSDNETEFKNRIMKEFCEMKGYSINSKAFRVFNTRTRYVEENLHINFLENKPNVAGTGPNWMFDIHTLTMSMNYQPVFARNQTNGNACNKANIDAGQASVEADFNNLELTTVVSPIPTIRISKNHPNEQIIGNPLSALQTRRMTKTTQEQATVWRIVDLPKGKHAIRTKWFYKNKKDDRGIVVRNKARLVAQGYTQEEGIDYDEIFAPVARIEVIRLILAYASFIRFIMYQMDVKSAFLYGTIEKELYVCQPSGFEDLYFPNKVYKVKKALYGLHQAPRVWYETLSTYLLENGFRRGIIDKTVFIKKDKGDILLVQVYVDDIKKYLCTKFEGLIHKNFQMNSIGELTFFLGLQVLQKDDGIFISQDKKRLISWQCKKQIVVANSTTKAEYVAAANYCGQATAKSKKVNDVEQIHVTVDGKTVVMIESSVRSDLHFNNKDVPQVVKGEGSGQPFEPQQPSSTALPSHEEQVTTVASQPQKTHTPRQAKRGRDSTIPQSSGPPKKVGDEAIYIGEDDRVGTGLGSGSRCQDTNLGDADAQTSETASKQFHDPPLSKVNTSGNEGDSMVHHDDLTYFVPSRPHDSPISGGHTPGSDEGDFDDIDDMVDKAMDNVKGDIVNATIGVSATSALVTIVGVSISNVEPRTPLTTTTKAFEDEDLTIAQTLLKMRSEKAKEKGVVFSNVEESARPTKILSTIDPKDKGKGIMQEPKKPLKNSRKARIQMDEELALRLHKEEKAKLERMQRDRSAQKEASNVALTAKFDDVQARMDADALLAAKLQEEEREHFTYNQLKNKSLEEIQKLYERKQNWINDFVPMDSEVIKDSRNKDDSSQKQAESTKKRPRAKHDEENDVLDLYRLVKQRYKTISPEGYDILLWGDLITLFEPSKEDEIWKAQQDYNLISWRLFDSCGVHVLLMDSRIAIYMIVERKYPLIQEMLSRMLNRRLEIDHESEMAFELIRFIKAQLEE</sequence>
<feature type="compositionally biased region" description="Basic and acidic residues" evidence="3">
    <location>
        <begin position="1117"/>
        <end position="1131"/>
    </location>
</feature>
<feature type="compositionally biased region" description="Basic and acidic residues" evidence="3">
    <location>
        <begin position="1241"/>
        <end position="1259"/>
    </location>
</feature>
<comment type="caution">
    <text evidence="6">The sequence shown here is derived from an EMBL/GenBank/DDBJ whole genome shotgun (WGS) entry which is preliminary data.</text>
</comment>
<dbReference type="GO" id="GO:0046872">
    <property type="term" value="F:metal ion binding"/>
    <property type="evidence" value="ECO:0007669"/>
    <property type="project" value="UniProtKB-KW"/>
</dbReference>
<dbReference type="Pfam" id="PF13976">
    <property type="entry name" value="gag_pre-integrs"/>
    <property type="match status" value="1"/>
</dbReference>
<feature type="domain" description="GAG-pre-integrase" evidence="5">
    <location>
        <begin position="331"/>
        <end position="404"/>
    </location>
</feature>